<proteinExistence type="predicted"/>
<protein>
    <submittedName>
        <fullName evidence="1">Uncharacterized protein</fullName>
    </submittedName>
</protein>
<name>A0A382BFB9_9ZZZZ</name>
<sequence length="24" mass="2816">ILILPDDLKLILNQLILHLNIHIQ</sequence>
<dbReference type="AlphaFoldDB" id="A0A382BFB9"/>
<accession>A0A382BFB9</accession>
<feature type="non-terminal residue" evidence="1">
    <location>
        <position position="1"/>
    </location>
</feature>
<organism evidence="1">
    <name type="scientific">marine metagenome</name>
    <dbReference type="NCBI Taxonomy" id="408172"/>
    <lineage>
        <taxon>unclassified sequences</taxon>
        <taxon>metagenomes</taxon>
        <taxon>ecological metagenomes</taxon>
    </lineage>
</organism>
<dbReference type="EMBL" id="UINC01029579">
    <property type="protein sequence ID" value="SVB12526.1"/>
    <property type="molecule type" value="Genomic_DNA"/>
</dbReference>
<gene>
    <name evidence="1" type="ORF">METZ01_LOCUS165380</name>
</gene>
<reference evidence="1" key="1">
    <citation type="submission" date="2018-05" db="EMBL/GenBank/DDBJ databases">
        <authorList>
            <person name="Lanie J.A."/>
            <person name="Ng W.-L."/>
            <person name="Kazmierczak K.M."/>
            <person name="Andrzejewski T.M."/>
            <person name="Davidsen T.M."/>
            <person name="Wayne K.J."/>
            <person name="Tettelin H."/>
            <person name="Glass J.I."/>
            <person name="Rusch D."/>
            <person name="Podicherti R."/>
            <person name="Tsui H.-C.T."/>
            <person name="Winkler M.E."/>
        </authorList>
    </citation>
    <scope>NUCLEOTIDE SEQUENCE</scope>
</reference>
<evidence type="ECO:0000313" key="1">
    <source>
        <dbReference type="EMBL" id="SVB12526.1"/>
    </source>
</evidence>